<accession>A0A5B7CFF6</accession>
<reference evidence="2 3" key="1">
    <citation type="submission" date="2019-05" db="EMBL/GenBank/DDBJ databases">
        <title>Another draft genome of Portunus trituberculatus and its Hox gene families provides insights of decapod evolution.</title>
        <authorList>
            <person name="Jeong J.-H."/>
            <person name="Song I."/>
            <person name="Kim S."/>
            <person name="Choi T."/>
            <person name="Kim D."/>
            <person name="Ryu S."/>
            <person name="Kim W."/>
        </authorList>
    </citation>
    <scope>NUCLEOTIDE SEQUENCE [LARGE SCALE GENOMIC DNA]</scope>
    <source>
        <tissue evidence="2">Muscle</tissue>
    </source>
</reference>
<name>A0A5B7CFF6_PORTR</name>
<comment type="caution">
    <text evidence="2">The sequence shown here is derived from an EMBL/GenBank/DDBJ whole genome shotgun (WGS) entry which is preliminary data.</text>
</comment>
<dbReference type="EMBL" id="VSRR010000019">
    <property type="protein sequence ID" value="MPC08157.1"/>
    <property type="molecule type" value="Genomic_DNA"/>
</dbReference>
<dbReference type="Proteomes" id="UP000324222">
    <property type="component" value="Unassembled WGS sequence"/>
</dbReference>
<proteinExistence type="predicted"/>
<protein>
    <submittedName>
        <fullName evidence="2">Uncharacterized protein</fullName>
    </submittedName>
</protein>
<evidence type="ECO:0000313" key="3">
    <source>
        <dbReference type="Proteomes" id="UP000324222"/>
    </source>
</evidence>
<keyword evidence="3" id="KW-1185">Reference proteome</keyword>
<dbReference type="AlphaFoldDB" id="A0A5B7CFF6"/>
<evidence type="ECO:0000256" key="1">
    <source>
        <dbReference type="SAM" id="MobiDB-lite"/>
    </source>
</evidence>
<sequence length="237" mass="25801">MEAHQHSAKSVARLDAAVGGAAMMGRRAGGRGASRALPKTLARFGCAEPEGLTTPTDFVETGTQAAPSPSFTSPLSQYKVMSTWLEGKQLQIIVLAFFSDSQREFWEHETTVRDDDLLDWVMVHGSAHHIHAAHHLAEGTGEGGACLTSRADAKAVLVNELAEWDEESLARLLAVLVIPLQVSQQLLHAPSVAFRPVFSAAQRFFRPALVRHVTEARPDVRWSHRAHAECQELLGSA</sequence>
<feature type="region of interest" description="Disordered" evidence="1">
    <location>
        <begin position="53"/>
        <end position="72"/>
    </location>
</feature>
<evidence type="ECO:0000313" key="2">
    <source>
        <dbReference type="EMBL" id="MPC08157.1"/>
    </source>
</evidence>
<organism evidence="2 3">
    <name type="scientific">Portunus trituberculatus</name>
    <name type="common">Swimming crab</name>
    <name type="synonym">Neptunus trituberculatus</name>
    <dbReference type="NCBI Taxonomy" id="210409"/>
    <lineage>
        <taxon>Eukaryota</taxon>
        <taxon>Metazoa</taxon>
        <taxon>Ecdysozoa</taxon>
        <taxon>Arthropoda</taxon>
        <taxon>Crustacea</taxon>
        <taxon>Multicrustacea</taxon>
        <taxon>Malacostraca</taxon>
        <taxon>Eumalacostraca</taxon>
        <taxon>Eucarida</taxon>
        <taxon>Decapoda</taxon>
        <taxon>Pleocyemata</taxon>
        <taxon>Brachyura</taxon>
        <taxon>Eubrachyura</taxon>
        <taxon>Portunoidea</taxon>
        <taxon>Portunidae</taxon>
        <taxon>Portuninae</taxon>
        <taxon>Portunus</taxon>
    </lineage>
</organism>
<gene>
    <name evidence="2" type="ORF">E2C01_000734</name>
</gene>